<protein>
    <submittedName>
        <fullName evidence="3">Uncharacterized protein</fullName>
    </submittedName>
</protein>
<feature type="transmembrane region" description="Helical" evidence="2">
    <location>
        <begin position="68"/>
        <end position="97"/>
    </location>
</feature>
<keyword evidence="2" id="KW-0472">Membrane</keyword>
<proteinExistence type="predicted"/>
<dbReference type="AlphaFoldDB" id="A0A5M6D2T7"/>
<dbReference type="EMBL" id="VWOX01000009">
    <property type="protein sequence ID" value="KAA5541781.1"/>
    <property type="molecule type" value="Genomic_DNA"/>
</dbReference>
<dbReference type="Proteomes" id="UP000324479">
    <property type="component" value="Unassembled WGS sequence"/>
</dbReference>
<evidence type="ECO:0000256" key="2">
    <source>
        <dbReference type="SAM" id="Phobius"/>
    </source>
</evidence>
<dbReference type="RefSeq" id="WP_150077515.1">
    <property type="nucleotide sequence ID" value="NZ_VWOX01000009.1"/>
</dbReference>
<keyword evidence="2" id="KW-0812">Transmembrane</keyword>
<sequence>MSNHEKPGDGGEQRQNREPSGGKQAGDQQAAETPPENPSPYARPIESTTPGPRPQSVPRKSHSTAASIFTSLIVISLLAVVVIFGLFFGLCVAGPGIQGN</sequence>
<keyword evidence="4" id="KW-1185">Reference proteome</keyword>
<keyword evidence="2" id="KW-1133">Transmembrane helix</keyword>
<evidence type="ECO:0000256" key="1">
    <source>
        <dbReference type="SAM" id="MobiDB-lite"/>
    </source>
</evidence>
<reference evidence="3 4" key="1">
    <citation type="submission" date="2019-08" db="EMBL/GenBank/DDBJ databases">
        <authorList>
            <person name="Dhanesh K."/>
            <person name="Kumar G."/>
            <person name="Sasikala C."/>
            <person name="Venkata Ramana C."/>
        </authorList>
    </citation>
    <scope>NUCLEOTIDE SEQUENCE [LARGE SCALE GENOMIC DNA]</scope>
    <source>
        <strain evidence="3 4">JC645</strain>
    </source>
</reference>
<comment type="caution">
    <text evidence="3">The sequence shown here is derived from an EMBL/GenBank/DDBJ whole genome shotgun (WGS) entry which is preliminary data.</text>
</comment>
<organism evidence="3 4">
    <name type="scientific">Roseiconus nitratireducens</name>
    <dbReference type="NCBI Taxonomy" id="2605748"/>
    <lineage>
        <taxon>Bacteria</taxon>
        <taxon>Pseudomonadati</taxon>
        <taxon>Planctomycetota</taxon>
        <taxon>Planctomycetia</taxon>
        <taxon>Pirellulales</taxon>
        <taxon>Pirellulaceae</taxon>
        <taxon>Roseiconus</taxon>
    </lineage>
</organism>
<accession>A0A5M6D2T7</accession>
<evidence type="ECO:0000313" key="3">
    <source>
        <dbReference type="EMBL" id="KAA5541781.1"/>
    </source>
</evidence>
<gene>
    <name evidence="3" type="ORF">FYK55_16345</name>
</gene>
<feature type="region of interest" description="Disordered" evidence="1">
    <location>
        <begin position="1"/>
        <end position="63"/>
    </location>
</feature>
<feature type="compositionally biased region" description="Basic and acidic residues" evidence="1">
    <location>
        <begin position="1"/>
        <end position="17"/>
    </location>
</feature>
<evidence type="ECO:0000313" key="4">
    <source>
        <dbReference type="Proteomes" id="UP000324479"/>
    </source>
</evidence>
<name>A0A5M6D2T7_9BACT</name>